<dbReference type="Proteomes" id="UP000800094">
    <property type="component" value="Unassembled WGS sequence"/>
</dbReference>
<dbReference type="AlphaFoldDB" id="A0A6A6HWS3"/>
<feature type="compositionally biased region" description="Basic residues" evidence="1">
    <location>
        <begin position="92"/>
        <end position="101"/>
    </location>
</feature>
<organism evidence="3 4">
    <name type="scientific">Trematosphaeria pertusa</name>
    <dbReference type="NCBI Taxonomy" id="390896"/>
    <lineage>
        <taxon>Eukaryota</taxon>
        <taxon>Fungi</taxon>
        <taxon>Dikarya</taxon>
        <taxon>Ascomycota</taxon>
        <taxon>Pezizomycotina</taxon>
        <taxon>Dothideomycetes</taxon>
        <taxon>Pleosporomycetidae</taxon>
        <taxon>Pleosporales</taxon>
        <taxon>Massarineae</taxon>
        <taxon>Trematosphaeriaceae</taxon>
        <taxon>Trematosphaeria</taxon>
    </lineage>
</organism>
<feature type="region of interest" description="Disordered" evidence="1">
    <location>
        <begin position="46"/>
        <end position="101"/>
    </location>
</feature>
<name>A0A6A6HWS3_9PLEO</name>
<feature type="chain" id="PRO_5025352744" evidence="2">
    <location>
        <begin position="23"/>
        <end position="101"/>
    </location>
</feature>
<dbReference type="EMBL" id="ML987208">
    <property type="protein sequence ID" value="KAF2242218.1"/>
    <property type="molecule type" value="Genomic_DNA"/>
</dbReference>
<reference evidence="3" key="1">
    <citation type="journal article" date="2020" name="Stud. Mycol.">
        <title>101 Dothideomycetes genomes: a test case for predicting lifestyles and emergence of pathogens.</title>
        <authorList>
            <person name="Haridas S."/>
            <person name="Albert R."/>
            <person name="Binder M."/>
            <person name="Bloem J."/>
            <person name="Labutti K."/>
            <person name="Salamov A."/>
            <person name="Andreopoulos B."/>
            <person name="Baker S."/>
            <person name="Barry K."/>
            <person name="Bills G."/>
            <person name="Bluhm B."/>
            <person name="Cannon C."/>
            <person name="Castanera R."/>
            <person name="Culley D."/>
            <person name="Daum C."/>
            <person name="Ezra D."/>
            <person name="Gonzalez J."/>
            <person name="Henrissat B."/>
            <person name="Kuo A."/>
            <person name="Liang C."/>
            <person name="Lipzen A."/>
            <person name="Lutzoni F."/>
            <person name="Magnuson J."/>
            <person name="Mondo S."/>
            <person name="Nolan M."/>
            <person name="Ohm R."/>
            <person name="Pangilinan J."/>
            <person name="Park H.-J."/>
            <person name="Ramirez L."/>
            <person name="Alfaro M."/>
            <person name="Sun H."/>
            <person name="Tritt A."/>
            <person name="Yoshinaga Y."/>
            <person name="Zwiers L.-H."/>
            <person name="Turgeon B."/>
            <person name="Goodwin S."/>
            <person name="Spatafora J."/>
            <person name="Crous P."/>
            <person name="Grigoriev I."/>
        </authorList>
    </citation>
    <scope>NUCLEOTIDE SEQUENCE</scope>
    <source>
        <strain evidence="3">CBS 122368</strain>
    </source>
</reference>
<feature type="signal peptide" evidence="2">
    <location>
        <begin position="1"/>
        <end position="22"/>
    </location>
</feature>
<feature type="compositionally biased region" description="Pro residues" evidence="1">
    <location>
        <begin position="67"/>
        <end position="85"/>
    </location>
</feature>
<sequence>MNIFMLRSLLLLLGFASTLLQANVIPQNYRNSLALRDVEQLEGVPDTILLEHRAPAGSKPKPKPKPKPAPAPAPKPKPKPLPKPVPALSAKPKPKRGLQWS</sequence>
<protein>
    <submittedName>
        <fullName evidence="3">Uncharacterized protein</fullName>
    </submittedName>
</protein>
<dbReference type="RefSeq" id="XP_033677222.1">
    <property type="nucleotide sequence ID" value="XM_033820072.1"/>
</dbReference>
<evidence type="ECO:0000313" key="3">
    <source>
        <dbReference type="EMBL" id="KAF2242218.1"/>
    </source>
</evidence>
<accession>A0A6A6HWS3</accession>
<dbReference type="GeneID" id="54573402"/>
<evidence type="ECO:0000256" key="1">
    <source>
        <dbReference type="SAM" id="MobiDB-lite"/>
    </source>
</evidence>
<keyword evidence="4" id="KW-1185">Reference proteome</keyword>
<evidence type="ECO:0000313" key="4">
    <source>
        <dbReference type="Proteomes" id="UP000800094"/>
    </source>
</evidence>
<proteinExistence type="predicted"/>
<keyword evidence="2" id="KW-0732">Signal</keyword>
<gene>
    <name evidence="3" type="ORF">BU26DRAFT_157064</name>
</gene>
<evidence type="ECO:0000256" key="2">
    <source>
        <dbReference type="SAM" id="SignalP"/>
    </source>
</evidence>